<proteinExistence type="predicted"/>
<evidence type="ECO:0000313" key="1">
    <source>
        <dbReference type="EMBL" id="CDQ02120.1"/>
    </source>
</evidence>
<dbReference type="AlphaFoldDB" id="A0A1I9G5X5"/>
<gene>
    <name evidence="1" type="primary">Bm13211</name>
    <name evidence="1" type="ORF">BM_Bm13211</name>
</gene>
<sequence length="52" mass="6077">MEYSEQTDSYFLENCLSQSTALLKDVRFLAVHIFSTNNALIRFIDRAVYDLN</sequence>
<dbReference type="EMBL" id="LN857024">
    <property type="protein sequence ID" value="CDQ02120.1"/>
    <property type="molecule type" value="Genomic_DNA"/>
</dbReference>
<accession>A0A1I9G5X5</accession>
<organism evidence="1">
    <name type="scientific">Brugia malayi</name>
    <name type="common">Filarial nematode worm</name>
    <dbReference type="NCBI Taxonomy" id="6279"/>
    <lineage>
        <taxon>Eukaryota</taxon>
        <taxon>Metazoa</taxon>
        <taxon>Ecdysozoa</taxon>
        <taxon>Nematoda</taxon>
        <taxon>Chromadorea</taxon>
        <taxon>Rhabditida</taxon>
        <taxon>Spirurina</taxon>
        <taxon>Spiruromorpha</taxon>
        <taxon>Filarioidea</taxon>
        <taxon>Onchocercidae</taxon>
        <taxon>Brugia</taxon>
    </lineage>
</organism>
<name>A0A1I9G5X5_BRUMA</name>
<reference evidence="1" key="2">
    <citation type="submission" date="2012-12" db="EMBL/GenBank/DDBJ databases">
        <authorList>
            <consortium name="WormBase Consortium"/>
            <person name="Ghedin E."/>
            <person name="Paulini M."/>
        </authorList>
    </citation>
    <scope>NUCLEOTIDE SEQUENCE</scope>
    <source>
        <strain evidence="1">FR3</strain>
    </source>
</reference>
<protein>
    <submittedName>
        <fullName evidence="1">Bm13211</fullName>
    </submittedName>
</protein>
<reference evidence="1" key="1">
    <citation type="journal article" date="2007" name="Science">
        <title>Draft genome of the filarial nematode parasite Brugia malayi.</title>
        <authorList>
            <person name="Ghedin E."/>
            <person name="Wang S."/>
            <person name="Spiro D."/>
            <person name="Caler E."/>
            <person name="Zhao Q."/>
            <person name="Crabtree J."/>
            <person name="Allen J.E."/>
            <person name="Delcher A.L."/>
            <person name="Guiliano D.B."/>
            <person name="Miranda-Saavedra D."/>
            <person name="Angiuoli S.V."/>
            <person name="Creasy T."/>
            <person name="Amedeo P."/>
            <person name="Haas B."/>
            <person name="El-Sayed N.M."/>
            <person name="Wortman J.R."/>
            <person name="Feldblyum T."/>
            <person name="Tallon L."/>
            <person name="Schatz M."/>
            <person name="Shumway M."/>
            <person name="Koo H."/>
            <person name="Salzberg S.L."/>
            <person name="Schobel S."/>
            <person name="Pertea M."/>
            <person name="Pop M."/>
            <person name="White O."/>
            <person name="Barton G.J."/>
            <person name="Carlow C.K."/>
            <person name="Crawford M.J."/>
            <person name="Daub J."/>
            <person name="Dimmic M.W."/>
            <person name="Estes C.F."/>
            <person name="Foster J.M."/>
            <person name="Ganatra M."/>
            <person name="Gregory W.F."/>
            <person name="Johnson N.M."/>
            <person name="Jin J."/>
            <person name="Komuniecki R."/>
            <person name="Korf I."/>
            <person name="Kumar S."/>
            <person name="Laney S."/>
            <person name="Li B.W."/>
            <person name="Li W."/>
            <person name="Lindblom T.H."/>
            <person name="Lustigman S."/>
            <person name="Ma D."/>
            <person name="Maina C.V."/>
            <person name="Martin D.M."/>
            <person name="McCarter J.P."/>
            <person name="McReynolds L."/>
            <person name="Mitreva M."/>
            <person name="Nutman T.B."/>
            <person name="Parkinson J."/>
            <person name="Peregrin-Alvarez J.M."/>
            <person name="Poole C."/>
            <person name="Ren Q."/>
            <person name="Saunders L."/>
            <person name="Sluder A.E."/>
            <person name="Smith K."/>
            <person name="Stanke M."/>
            <person name="Unnasch T.R."/>
            <person name="Ware J."/>
            <person name="Wei A.D."/>
            <person name="Weil G."/>
            <person name="Williams D.J."/>
            <person name="Zhang Y."/>
            <person name="Williams S.A."/>
            <person name="Fraser-Liggett C."/>
            <person name="Slatko B."/>
            <person name="Blaxter M.L."/>
            <person name="Scott A.L."/>
        </authorList>
    </citation>
    <scope>NUCLEOTIDE SEQUENCE</scope>
    <source>
        <strain evidence="1">FR3</strain>
    </source>
</reference>